<proteinExistence type="predicted"/>
<organism evidence="3">
    <name type="scientific">freshwater metagenome</name>
    <dbReference type="NCBI Taxonomy" id="449393"/>
    <lineage>
        <taxon>unclassified sequences</taxon>
        <taxon>metagenomes</taxon>
        <taxon>ecological metagenomes</taxon>
    </lineage>
</organism>
<feature type="compositionally biased region" description="Polar residues" evidence="1">
    <location>
        <begin position="336"/>
        <end position="353"/>
    </location>
</feature>
<reference evidence="3" key="1">
    <citation type="submission" date="2020-05" db="EMBL/GenBank/DDBJ databases">
        <authorList>
            <person name="Chiriac C."/>
            <person name="Salcher M."/>
            <person name="Ghai R."/>
            <person name="Kavagutti S V."/>
        </authorList>
    </citation>
    <scope>NUCLEOTIDE SEQUENCE</scope>
</reference>
<evidence type="ECO:0000313" key="2">
    <source>
        <dbReference type="EMBL" id="CAB4791375.1"/>
    </source>
</evidence>
<name>A0A6J7NAW9_9ZZZZ</name>
<feature type="compositionally biased region" description="Basic and acidic residues" evidence="1">
    <location>
        <begin position="364"/>
        <end position="373"/>
    </location>
</feature>
<accession>A0A6J7NAW9</accession>
<protein>
    <submittedName>
        <fullName evidence="3">Unannotated protein</fullName>
    </submittedName>
</protein>
<dbReference type="GO" id="GO:0003676">
    <property type="term" value="F:nucleic acid binding"/>
    <property type="evidence" value="ECO:0007669"/>
    <property type="project" value="InterPro"/>
</dbReference>
<dbReference type="EMBL" id="CAFBON010000084">
    <property type="protein sequence ID" value="CAB4987569.1"/>
    <property type="molecule type" value="Genomic_DNA"/>
</dbReference>
<evidence type="ECO:0000256" key="1">
    <source>
        <dbReference type="SAM" id="MobiDB-lite"/>
    </source>
</evidence>
<dbReference type="Gene3D" id="3.40.1350.10">
    <property type="match status" value="1"/>
</dbReference>
<dbReference type="EMBL" id="CAFAAJ010000012">
    <property type="protein sequence ID" value="CAB4791375.1"/>
    <property type="molecule type" value="Genomic_DNA"/>
</dbReference>
<feature type="region of interest" description="Disordered" evidence="1">
    <location>
        <begin position="335"/>
        <end position="373"/>
    </location>
</feature>
<dbReference type="InterPro" id="IPR011856">
    <property type="entry name" value="tRNA_endonuc-like_dom_sf"/>
</dbReference>
<evidence type="ECO:0000313" key="3">
    <source>
        <dbReference type="EMBL" id="CAB4987569.1"/>
    </source>
</evidence>
<dbReference type="AlphaFoldDB" id="A0A6J7NAW9"/>
<gene>
    <name evidence="2" type="ORF">UFOPK3001_00296</name>
    <name evidence="3" type="ORF">UFOPK3954_00953</name>
</gene>
<sequence length="373" mass="40629">MADELVFSVEGPTATAARQISLAEAGFTERAHLQEWIIQNPQVLGEGVLIVTFEFDRWRNATGTAERDRLDVLGIDRNGTLVVAELKRGAAPDTVEMQAIKYAAMASRFSVQLLAEAHSSYLSRSGASVSADQALELLRTHTGYTVDNATFRRPRIVLVAESYPPIVTATAVWLGEMGVPVNLVRVQAYELVGTAEPTRLVSVSQLYPVPEVESFMVGPRSRGDSEQDVGPELPEIEWSESDYAKLRALPPKPTVQAILDLCSASPDTAIGLRVIEAAAGRTVFGARGELAGLTMLVKGRFKRRNWPFSVEWGATNGVNQAHYRMSAEQAERWISSAGNLEESPTSRLRSQEINDFGSPVSPAPHKESGVTPQ</sequence>